<name>A0A218WLZ7_PUNGR</name>
<gene>
    <name evidence="1" type="ORF">CDL15_Pgr026588</name>
</gene>
<evidence type="ECO:0000313" key="1">
    <source>
        <dbReference type="EMBL" id="OWM73489.1"/>
    </source>
</evidence>
<evidence type="ECO:0000313" key="2">
    <source>
        <dbReference type="Proteomes" id="UP000197138"/>
    </source>
</evidence>
<reference evidence="2" key="1">
    <citation type="journal article" date="2017" name="Plant J.">
        <title>The pomegranate (Punica granatum L.) genome and the genomics of punicalagin biosynthesis.</title>
        <authorList>
            <person name="Qin G."/>
            <person name="Xu C."/>
            <person name="Ming R."/>
            <person name="Tang H."/>
            <person name="Guyot R."/>
            <person name="Kramer E.M."/>
            <person name="Hu Y."/>
            <person name="Yi X."/>
            <person name="Qi Y."/>
            <person name="Xu X."/>
            <person name="Gao Z."/>
            <person name="Pan H."/>
            <person name="Jian J."/>
            <person name="Tian Y."/>
            <person name="Yue Z."/>
            <person name="Xu Y."/>
        </authorList>
    </citation>
    <scope>NUCLEOTIDE SEQUENCE [LARGE SCALE GENOMIC DNA]</scope>
    <source>
        <strain evidence="2">cv. Dabenzi</strain>
    </source>
</reference>
<organism evidence="1 2">
    <name type="scientific">Punica granatum</name>
    <name type="common">Pomegranate</name>
    <dbReference type="NCBI Taxonomy" id="22663"/>
    <lineage>
        <taxon>Eukaryota</taxon>
        <taxon>Viridiplantae</taxon>
        <taxon>Streptophyta</taxon>
        <taxon>Embryophyta</taxon>
        <taxon>Tracheophyta</taxon>
        <taxon>Spermatophyta</taxon>
        <taxon>Magnoliopsida</taxon>
        <taxon>eudicotyledons</taxon>
        <taxon>Gunneridae</taxon>
        <taxon>Pentapetalae</taxon>
        <taxon>rosids</taxon>
        <taxon>malvids</taxon>
        <taxon>Myrtales</taxon>
        <taxon>Lythraceae</taxon>
        <taxon>Punica</taxon>
    </lineage>
</organism>
<protein>
    <submittedName>
        <fullName evidence="1">Uncharacterized protein</fullName>
    </submittedName>
</protein>
<accession>A0A218WLZ7</accession>
<comment type="caution">
    <text evidence="1">The sequence shown here is derived from an EMBL/GenBank/DDBJ whole genome shotgun (WGS) entry which is preliminary data.</text>
</comment>
<sequence>MIGSRSVQVGSSLPLPPPMLLPAPSDIEDFAAKIVARAKATDMAVEEKRMIISEDDGKLGEAKPIASGYSAIAELAMVALSQPAEGHGLCLAVISCRFQAPVY</sequence>
<dbReference type="EMBL" id="MTKT01003950">
    <property type="protein sequence ID" value="OWM73489.1"/>
    <property type="molecule type" value="Genomic_DNA"/>
</dbReference>
<proteinExistence type="predicted"/>
<dbReference type="AlphaFoldDB" id="A0A218WLZ7"/>
<dbReference type="Proteomes" id="UP000197138">
    <property type="component" value="Unassembled WGS sequence"/>
</dbReference>